<feature type="non-terminal residue" evidence="1">
    <location>
        <position position="1"/>
    </location>
</feature>
<sequence>VGIKTKVFFSFGHIGETIEDVEKTFEFIDKHEE</sequence>
<dbReference type="AlphaFoldDB" id="X1FJ95"/>
<gene>
    <name evidence="1" type="ORF">S03H2_17568</name>
</gene>
<evidence type="ECO:0000313" key="1">
    <source>
        <dbReference type="EMBL" id="GAH32585.1"/>
    </source>
</evidence>
<protein>
    <submittedName>
        <fullName evidence="1">Uncharacterized protein</fullName>
    </submittedName>
</protein>
<accession>X1FJ95</accession>
<reference evidence="1" key="1">
    <citation type="journal article" date="2014" name="Front. Microbiol.">
        <title>High frequency of phylogenetically diverse reductive dehalogenase-homologous genes in deep subseafloor sedimentary metagenomes.</title>
        <authorList>
            <person name="Kawai M."/>
            <person name="Futagami T."/>
            <person name="Toyoda A."/>
            <person name="Takaki Y."/>
            <person name="Nishi S."/>
            <person name="Hori S."/>
            <person name="Arai W."/>
            <person name="Tsubouchi T."/>
            <person name="Morono Y."/>
            <person name="Uchiyama I."/>
            <person name="Ito T."/>
            <person name="Fujiyama A."/>
            <person name="Inagaki F."/>
            <person name="Takami H."/>
        </authorList>
    </citation>
    <scope>NUCLEOTIDE SEQUENCE</scope>
    <source>
        <strain evidence="1">Expedition CK06-06</strain>
    </source>
</reference>
<dbReference type="EMBL" id="BARU01009072">
    <property type="protein sequence ID" value="GAH32585.1"/>
    <property type="molecule type" value="Genomic_DNA"/>
</dbReference>
<organism evidence="1">
    <name type="scientific">marine sediment metagenome</name>
    <dbReference type="NCBI Taxonomy" id="412755"/>
    <lineage>
        <taxon>unclassified sequences</taxon>
        <taxon>metagenomes</taxon>
        <taxon>ecological metagenomes</taxon>
    </lineage>
</organism>
<proteinExistence type="predicted"/>
<name>X1FJ95_9ZZZZ</name>
<comment type="caution">
    <text evidence="1">The sequence shown here is derived from an EMBL/GenBank/DDBJ whole genome shotgun (WGS) entry which is preliminary data.</text>
</comment>